<organism evidence="1 2">
    <name type="scientific">Entomortierella chlamydospora</name>
    <dbReference type="NCBI Taxonomy" id="101097"/>
    <lineage>
        <taxon>Eukaryota</taxon>
        <taxon>Fungi</taxon>
        <taxon>Fungi incertae sedis</taxon>
        <taxon>Mucoromycota</taxon>
        <taxon>Mortierellomycotina</taxon>
        <taxon>Mortierellomycetes</taxon>
        <taxon>Mortierellales</taxon>
        <taxon>Mortierellaceae</taxon>
        <taxon>Entomortierella</taxon>
    </lineage>
</organism>
<dbReference type="AlphaFoldDB" id="A0A9P6MK85"/>
<proteinExistence type="predicted"/>
<evidence type="ECO:0000313" key="2">
    <source>
        <dbReference type="Proteomes" id="UP000703661"/>
    </source>
</evidence>
<accession>A0A9P6MK85</accession>
<protein>
    <submittedName>
        <fullName evidence="1">Uncharacterized protein</fullName>
    </submittedName>
</protein>
<sequence length="66" mass="6942">MARAQVIEASDGTDSYIPHLHPDSGLILKNAGEPLDTMSLENAQILDDLVGIIITGSSNKSYCAGL</sequence>
<evidence type="ECO:0000313" key="1">
    <source>
        <dbReference type="EMBL" id="KAG0006352.1"/>
    </source>
</evidence>
<dbReference type="EMBL" id="JAAAID010002626">
    <property type="protein sequence ID" value="KAG0006352.1"/>
    <property type="molecule type" value="Genomic_DNA"/>
</dbReference>
<reference evidence="1" key="1">
    <citation type="journal article" date="2020" name="Fungal Divers.">
        <title>Resolving the Mortierellaceae phylogeny through synthesis of multi-gene phylogenetics and phylogenomics.</title>
        <authorList>
            <person name="Vandepol N."/>
            <person name="Liber J."/>
            <person name="Desiro A."/>
            <person name="Na H."/>
            <person name="Kennedy M."/>
            <person name="Barry K."/>
            <person name="Grigoriev I.V."/>
            <person name="Miller A.N."/>
            <person name="O'Donnell K."/>
            <person name="Stajich J.E."/>
            <person name="Bonito G."/>
        </authorList>
    </citation>
    <scope>NUCLEOTIDE SEQUENCE</scope>
    <source>
        <strain evidence="1">NRRL 2769</strain>
    </source>
</reference>
<name>A0A9P6MK85_9FUNG</name>
<feature type="non-terminal residue" evidence="1">
    <location>
        <position position="66"/>
    </location>
</feature>
<keyword evidence="2" id="KW-1185">Reference proteome</keyword>
<gene>
    <name evidence="1" type="ORF">BGZ80_005315</name>
</gene>
<dbReference type="Proteomes" id="UP000703661">
    <property type="component" value="Unassembled WGS sequence"/>
</dbReference>
<comment type="caution">
    <text evidence="1">The sequence shown here is derived from an EMBL/GenBank/DDBJ whole genome shotgun (WGS) entry which is preliminary data.</text>
</comment>